<feature type="transmembrane region" description="Helical" evidence="12">
    <location>
        <begin position="314"/>
        <end position="342"/>
    </location>
</feature>
<keyword evidence="5 12" id="KW-0812">Transmembrane</keyword>
<proteinExistence type="predicted"/>
<evidence type="ECO:0000256" key="11">
    <source>
        <dbReference type="ARBA" id="ARBA00023136"/>
    </source>
</evidence>
<dbReference type="PANTHER" id="PTHR34220">
    <property type="entry name" value="SENSOR HISTIDINE KINASE YPDA"/>
    <property type="match status" value="1"/>
</dbReference>
<dbReference type="PROSITE" id="PS50885">
    <property type="entry name" value="HAMP"/>
    <property type="match status" value="1"/>
</dbReference>
<dbReference type="Pfam" id="PF02743">
    <property type="entry name" value="dCache_1"/>
    <property type="match status" value="1"/>
</dbReference>
<keyword evidence="4 14" id="KW-0808">Transferase</keyword>
<keyword evidence="7 14" id="KW-0418">Kinase</keyword>
<protein>
    <submittedName>
        <fullName evidence="14">Two-component system sensor histidine kinase YesM</fullName>
        <ecNumber evidence="14">2.7.13.3</ecNumber>
    </submittedName>
</protein>
<dbReference type="EC" id="2.7.13.3" evidence="14"/>
<evidence type="ECO:0000256" key="1">
    <source>
        <dbReference type="ARBA" id="ARBA00004651"/>
    </source>
</evidence>
<evidence type="ECO:0000256" key="10">
    <source>
        <dbReference type="ARBA" id="ARBA00023012"/>
    </source>
</evidence>
<gene>
    <name evidence="14" type="ORF">J2Z32_001263</name>
</gene>
<dbReference type="InterPro" id="IPR010559">
    <property type="entry name" value="Sig_transdc_His_kin_internal"/>
</dbReference>
<evidence type="ECO:0000313" key="14">
    <source>
        <dbReference type="EMBL" id="MBP1904640.1"/>
    </source>
</evidence>
<keyword evidence="6" id="KW-0547">Nucleotide-binding</keyword>
<evidence type="ECO:0000256" key="9">
    <source>
        <dbReference type="ARBA" id="ARBA00022989"/>
    </source>
</evidence>
<feature type="domain" description="HAMP" evidence="13">
    <location>
        <begin position="339"/>
        <end position="391"/>
    </location>
</feature>
<keyword evidence="3" id="KW-0597">Phosphoprotein</keyword>
<evidence type="ECO:0000256" key="3">
    <source>
        <dbReference type="ARBA" id="ARBA00022553"/>
    </source>
</evidence>
<reference evidence="14 15" key="1">
    <citation type="submission" date="2021-03" db="EMBL/GenBank/DDBJ databases">
        <title>Genomic Encyclopedia of Type Strains, Phase IV (KMG-IV): sequencing the most valuable type-strain genomes for metagenomic binning, comparative biology and taxonomic classification.</title>
        <authorList>
            <person name="Goeker M."/>
        </authorList>
    </citation>
    <scope>NUCLEOTIDE SEQUENCE [LARGE SCALE GENOMIC DNA]</scope>
    <source>
        <strain evidence="14 15">DSM 14349</strain>
    </source>
</reference>
<dbReference type="Gene3D" id="3.30.565.10">
    <property type="entry name" value="Histidine kinase-like ATPase, C-terminal domain"/>
    <property type="match status" value="1"/>
</dbReference>
<evidence type="ECO:0000313" key="15">
    <source>
        <dbReference type="Proteomes" id="UP001519272"/>
    </source>
</evidence>
<dbReference type="InterPro" id="IPR003594">
    <property type="entry name" value="HATPase_dom"/>
</dbReference>
<dbReference type="Pfam" id="PF02518">
    <property type="entry name" value="HATPase_c"/>
    <property type="match status" value="1"/>
</dbReference>
<dbReference type="SUPFAM" id="SSF55874">
    <property type="entry name" value="ATPase domain of HSP90 chaperone/DNA topoisomerase II/histidine kinase"/>
    <property type="match status" value="1"/>
</dbReference>
<evidence type="ECO:0000256" key="12">
    <source>
        <dbReference type="SAM" id="Phobius"/>
    </source>
</evidence>
<dbReference type="InterPro" id="IPR050640">
    <property type="entry name" value="Bact_2-comp_sensor_kinase"/>
</dbReference>
<dbReference type="Pfam" id="PF06580">
    <property type="entry name" value="His_kinase"/>
    <property type="match status" value="1"/>
</dbReference>
<keyword evidence="2" id="KW-1003">Cell membrane</keyword>
<dbReference type="InterPro" id="IPR003660">
    <property type="entry name" value="HAMP_dom"/>
</dbReference>
<evidence type="ECO:0000256" key="2">
    <source>
        <dbReference type="ARBA" id="ARBA00022475"/>
    </source>
</evidence>
<keyword evidence="9 12" id="KW-1133">Transmembrane helix</keyword>
<feature type="transmembrane region" description="Helical" evidence="12">
    <location>
        <begin position="26"/>
        <end position="49"/>
    </location>
</feature>
<evidence type="ECO:0000256" key="5">
    <source>
        <dbReference type="ARBA" id="ARBA00022692"/>
    </source>
</evidence>
<comment type="subcellular location">
    <subcellularLocation>
        <location evidence="1">Cell membrane</location>
        <topology evidence="1">Multi-pass membrane protein</topology>
    </subcellularLocation>
</comment>
<evidence type="ECO:0000259" key="13">
    <source>
        <dbReference type="PROSITE" id="PS50885"/>
    </source>
</evidence>
<dbReference type="RefSeq" id="WP_342453922.1">
    <property type="nucleotide sequence ID" value="NZ_JAGGKG010000004.1"/>
</dbReference>
<name>A0ABS4FPY7_9BACL</name>
<dbReference type="InterPro" id="IPR036890">
    <property type="entry name" value="HATPase_C_sf"/>
</dbReference>
<dbReference type="InterPro" id="IPR033479">
    <property type="entry name" value="dCache_1"/>
</dbReference>
<dbReference type="Gene3D" id="6.10.340.10">
    <property type="match status" value="1"/>
</dbReference>
<keyword evidence="10" id="KW-0902">Two-component regulatory system</keyword>
<evidence type="ECO:0000256" key="7">
    <source>
        <dbReference type="ARBA" id="ARBA00022777"/>
    </source>
</evidence>
<dbReference type="EMBL" id="JAGGKG010000004">
    <property type="protein sequence ID" value="MBP1904640.1"/>
    <property type="molecule type" value="Genomic_DNA"/>
</dbReference>
<accession>A0ABS4FPY7</accession>
<evidence type="ECO:0000256" key="6">
    <source>
        <dbReference type="ARBA" id="ARBA00022741"/>
    </source>
</evidence>
<keyword evidence="15" id="KW-1185">Reference proteome</keyword>
<evidence type="ECO:0000256" key="4">
    <source>
        <dbReference type="ARBA" id="ARBA00022679"/>
    </source>
</evidence>
<organism evidence="14 15">
    <name type="scientific">Paenibacillus turicensis</name>
    <dbReference type="NCBI Taxonomy" id="160487"/>
    <lineage>
        <taxon>Bacteria</taxon>
        <taxon>Bacillati</taxon>
        <taxon>Bacillota</taxon>
        <taxon>Bacilli</taxon>
        <taxon>Bacillales</taxon>
        <taxon>Paenibacillaceae</taxon>
        <taxon>Paenibacillus</taxon>
    </lineage>
</organism>
<dbReference type="Proteomes" id="UP001519272">
    <property type="component" value="Unassembled WGS sequence"/>
</dbReference>
<keyword evidence="11 12" id="KW-0472">Membrane</keyword>
<keyword evidence="8" id="KW-0067">ATP-binding</keyword>
<evidence type="ECO:0000256" key="8">
    <source>
        <dbReference type="ARBA" id="ARBA00022840"/>
    </source>
</evidence>
<dbReference type="PANTHER" id="PTHR34220:SF11">
    <property type="entry name" value="SENSOR PROTEIN KINASE HPTS"/>
    <property type="match status" value="1"/>
</dbReference>
<dbReference type="GO" id="GO:0004673">
    <property type="term" value="F:protein histidine kinase activity"/>
    <property type="evidence" value="ECO:0007669"/>
    <property type="project" value="UniProtKB-EC"/>
</dbReference>
<comment type="caution">
    <text evidence="14">The sequence shown here is derived from an EMBL/GenBank/DDBJ whole genome shotgun (WGS) entry which is preliminary data.</text>
</comment>
<sequence>MVTYEKQSVRSLKGAKLWMGSKFKKLSFKIPFAYFLIILFTVVVSYIVLDKVSTNSAQRKINETSLQTITSIQTNINLMIENVNNYSKMIFSDFNLQGLLRQGDIYSNLQAQGQVSSYIYNLMQAVPIIDSVYVFDNGGHRLSVGTQQLPTFVNADVEETSWYKRAIANEGKYFLQLNGRDDNHKFVSFIRLIRDLDNTSQLGVLVINIKVESFAQAYANLLGEDSFQVAILDENNELIVANASNDKQIHTPIEDVLAENKKRLEAELQQSDSGFFSLNTETQQYTASFLVDENNHWKFISLNPYDFVDTRNKMLVLVMFLLLIVNGTVFFVSSFIISNSIIKPIHKLLRAMNKAPSGNLRKVNVELSSYEFEQLFIGYNDMIQQIDQMVAEMIEEQNTIRRAELGALQAQIKPHFLYNTLDSITSLALSGLNDQVVELLDALGSYYRLSVSKGREVITIGEEIEMVRNYLIIQQVRYRDVFEVEFDIDARCNSVLIPKLVLQPLVENSIYHGIRPKGGKGKIRITVMPMDGKQNGPQEGVLLSISDDGIGMSKPEITQILNTERKGQIQSFGLWGTMERLRIFYKDEGQFLIDSEHNQGTTITIVIPNGVDMSWEN</sequence>
<dbReference type="CDD" id="cd18773">
    <property type="entry name" value="PDC1_HK_sensor"/>
    <property type="match status" value="1"/>
</dbReference>